<dbReference type="Proteomes" id="UP000199516">
    <property type="component" value="Unassembled WGS sequence"/>
</dbReference>
<dbReference type="SUPFAM" id="SSF53850">
    <property type="entry name" value="Periplasmic binding protein-like II"/>
    <property type="match status" value="1"/>
</dbReference>
<keyword evidence="3 4" id="KW-0732">Signal</keyword>
<reference evidence="6 7" key="1">
    <citation type="submission" date="2016-10" db="EMBL/GenBank/DDBJ databases">
        <authorList>
            <person name="de Groot N.N."/>
        </authorList>
    </citation>
    <scope>NUCLEOTIDE SEQUENCE [LARGE SCALE GENOMIC DNA]</scope>
    <source>
        <strain evidence="6 7">DSM 23995</strain>
    </source>
</reference>
<dbReference type="PANTHER" id="PTHR30024">
    <property type="entry name" value="ALIPHATIC SULFONATES-BINDING PROTEIN-RELATED"/>
    <property type="match status" value="1"/>
</dbReference>
<proteinExistence type="inferred from homology"/>
<keyword evidence="7" id="KW-1185">Reference proteome</keyword>
<name>A0A1I2F215_9BACI</name>
<comment type="similarity">
    <text evidence="2">Belongs to the bacterial solute-binding protein SsuA/TauA family.</text>
</comment>
<dbReference type="GO" id="GO:0042597">
    <property type="term" value="C:periplasmic space"/>
    <property type="evidence" value="ECO:0007669"/>
    <property type="project" value="UniProtKB-SubCell"/>
</dbReference>
<evidence type="ECO:0000313" key="6">
    <source>
        <dbReference type="EMBL" id="SFE98887.1"/>
    </source>
</evidence>
<organism evidence="6 7">
    <name type="scientific">Alteribacillus iranensis</name>
    <dbReference type="NCBI Taxonomy" id="930128"/>
    <lineage>
        <taxon>Bacteria</taxon>
        <taxon>Bacillati</taxon>
        <taxon>Bacillota</taxon>
        <taxon>Bacilli</taxon>
        <taxon>Bacillales</taxon>
        <taxon>Bacillaceae</taxon>
        <taxon>Alteribacillus</taxon>
    </lineage>
</organism>
<gene>
    <name evidence="6" type="ORF">SAMN05192532_10829</name>
</gene>
<sequence length="341" mass="37593">MKKLLSILTILIIGLILSACGSSEDETNTSSSTEASESDGPVEIKLGVGYATEENLWLMKVASDLAPNYGEKYTLELQQFRANADRLNAYRAGQIHGGTLGQGASIMSKAQGVDMKVIANIAKESPDDGFNSAFLASADSDIESAKDLKGKTVGVVDFKSPTDMWARSAIREAGLDPDKDVEYAVLPIPAMQEAIESGKIDVGMFPQPFYDMAENSGELKTIFTSKDGVPIEEDFLNLFMEPKFVEENEEAVQALVSDLQTMTEYYVNNPEEARQKLLDAEFVLADPEVYLQMEDYARAIDGSFNREGWDVVQDILLKEEWIEEEVDLDTLIDESFISGDE</sequence>
<dbReference type="PROSITE" id="PS51257">
    <property type="entry name" value="PROKAR_LIPOPROTEIN"/>
    <property type="match status" value="1"/>
</dbReference>
<dbReference type="Pfam" id="PF09084">
    <property type="entry name" value="NMT1"/>
    <property type="match status" value="1"/>
</dbReference>
<dbReference type="RefSeq" id="WP_091663455.1">
    <property type="nucleotide sequence ID" value="NZ_FONT01000008.1"/>
</dbReference>
<evidence type="ECO:0000259" key="5">
    <source>
        <dbReference type="Pfam" id="PF09084"/>
    </source>
</evidence>
<dbReference type="Gene3D" id="3.40.190.10">
    <property type="entry name" value="Periplasmic binding protein-like II"/>
    <property type="match status" value="2"/>
</dbReference>
<dbReference type="EMBL" id="FONT01000008">
    <property type="protein sequence ID" value="SFE98887.1"/>
    <property type="molecule type" value="Genomic_DNA"/>
</dbReference>
<evidence type="ECO:0000256" key="2">
    <source>
        <dbReference type="ARBA" id="ARBA00010742"/>
    </source>
</evidence>
<evidence type="ECO:0000256" key="1">
    <source>
        <dbReference type="ARBA" id="ARBA00004418"/>
    </source>
</evidence>
<dbReference type="PANTHER" id="PTHR30024:SF47">
    <property type="entry name" value="TAURINE-BINDING PERIPLASMIC PROTEIN"/>
    <property type="match status" value="1"/>
</dbReference>
<feature type="chain" id="PRO_5038401860" evidence="4">
    <location>
        <begin position="22"/>
        <end position="341"/>
    </location>
</feature>
<accession>A0A1I2F215</accession>
<comment type="subcellular location">
    <subcellularLocation>
        <location evidence="1">Periplasm</location>
    </subcellularLocation>
</comment>
<feature type="signal peptide" evidence="4">
    <location>
        <begin position="1"/>
        <end position="21"/>
    </location>
</feature>
<feature type="domain" description="SsuA/THI5-like" evidence="5">
    <location>
        <begin position="75"/>
        <end position="273"/>
    </location>
</feature>
<evidence type="ECO:0000256" key="3">
    <source>
        <dbReference type="ARBA" id="ARBA00022729"/>
    </source>
</evidence>
<dbReference type="OrthoDB" id="9815602at2"/>
<dbReference type="InterPro" id="IPR015168">
    <property type="entry name" value="SsuA/THI5"/>
</dbReference>
<dbReference type="STRING" id="930128.SAMN05192532_10829"/>
<evidence type="ECO:0000256" key="4">
    <source>
        <dbReference type="SAM" id="SignalP"/>
    </source>
</evidence>
<dbReference type="AlphaFoldDB" id="A0A1I2F215"/>
<protein>
    <submittedName>
        <fullName evidence="6">ABC-type nitrate/sulfonate/bicarbonate transport system, substrate-binding protein</fullName>
    </submittedName>
</protein>
<evidence type="ECO:0000313" key="7">
    <source>
        <dbReference type="Proteomes" id="UP000199516"/>
    </source>
</evidence>